<keyword evidence="7" id="KW-1185">Reference proteome</keyword>
<keyword evidence="5" id="KW-0812">Transmembrane</keyword>
<feature type="active site" description="Proton acceptor" evidence="3">
    <location>
        <position position="171"/>
    </location>
</feature>
<feature type="transmembrane region" description="Helical" evidence="5">
    <location>
        <begin position="542"/>
        <end position="564"/>
    </location>
</feature>
<dbReference type="OrthoDB" id="6372431at2759"/>
<keyword evidence="4" id="KW-0067">ATP-binding</keyword>
<dbReference type="STRING" id="1173061.A0A0J9XH62"/>
<evidence type="ECO:0000256" key="5">
    <source>
        <dbReference type="SAM" id="Phobius"/>
    </source>
</evidence>
<dbReference type="AlphaFoldDB" id="A0A0J9XH62"/>
<protein>
    <submittedName>
        <fullName evidence="6">Similar to Saccharomyces cerevisiae YER005W YND1 Apyrase with wide substrate specificity</fullName>
    </submittedName>
</protein>
<organism evidence="6 7">
    <name type="scientific">Geotrichum candidum</name>
    <name type="common">Oospora lactis</name>
    <name type="synonym">Dipodascus geotrichum</name>
    <dbReference type="NCBI Taxonomy" id="1173061"/>
    <lineage>
        <taxon>Eukaryota</taxon>
        <taxon>Fungi</taxon>
        <taxon>Dikarya</taxon>
        <taxon>Ascomycota</taxon>
        <taxon>Saccharomycotina</taxon>
        <taxon>Dipodascomycetes</taxon>
        <taxon>Dipodascales</taxon>
        <taxon>Dipodascaceae</taxon>
        <taxon>Geotrichum</taxon>
    </lineage>
</organism>
<comment type="similarity">
    <text evidence="1">Belongs to the GDA1/CD39 NTPase family.</text>
</comment>
<feature type="binding site" evidence="4">
    <location>
        <begin position="219"/>
        <end position="223"/>
    </location>
    <ligand>
        <name>ATP</name>
        <dbReference type="ChEBI" id="CHEBI:30616"/>
    </ligand>
</feature>
<dbReference type="GO" id="GO:0016020">
    <property type="term" value="C:membrane"/>
    <property type="evidence" value="ECO:0007669"/>
    <property type="project" value="TreeGrafter"/>
</dbReference>
<dbReference type="EMBL" id="CCBN010000016">
    <property type="protein sequence ID" value="CDO56687.1"/>
    <property type="molecule type" value="Genomic_DNA"/>
</dbReference>
<dbReference type="PANTHER" id="PTHR11782:SF121">
    <property type="entry name" value="NUCLEOSIDE-DIPHOSPHATASE MIG-23"/>
    <property type="match status" value="1"/>
</dbReference>
<keyword evidence="5" id="KW-1133">Transmembrane helix</keyword>
<dbReference type="GO" id="GO:0045134">
    <property type="term" value="F:UDP phosphatase activity"/>
    <property type="evidence" value="ECO:0007669"/>
    <property type="project" value="TreeGrafter"/>
</dbReference>
<evidence type="ECO:0000313" key="6">
    <source>
        <dbReference type="EMBL" id="CDO56687.1"/>
    </source>
</evidence>
<evidence type="ECO:0000256" key="1">
    <source>
        <dbReference type="ARBA" id="ARBA00009283"/>
    </source>
</evidence>
<dbReference type="InterPro" id="IPR000407">
    <property type="entry name" value="GDA1_CD39_NTPase"/>
</dbReference>
<dbReference type="GO" id="GO:0017111">
    <property type="term" value="F:ribonucleoside triphosphate phosphatase activity"/>
    <property type="evidence" value="ECO:0007669"/>
    <property type="project" value="TreeGrafter"/>
</dbReference>
<accession>A0A0J9XH62</accession>
<evidence type="ECO:0000313" key="7">
    <source>
        <dbReference type="Proteomes" id="UP000242525"/>
    </source>
</evidence>
<reference evidence="6" key="1">
    <citation type="submission" date="2014-03" db="EMBL/GenBank/DDBJ databases">
        <authorList>
            <person name="Casaregola S."/>
        </authorList>
    </citation>
    <scope>NUCLEOTIDE SEQUENCE [LARGE SCALE GENOMIC DNA]</scope>
    <source>
        <strain evidence="6">CLIB 918</strain>
    </source>
</reference>
<dbReference type="GO" id="GO:0004382">
    <property type="term" value="F:GDP phosphatase activity"/>
    <property type="evidence" value="ECO:0007669"/>
    <property type="project" value="TreeGrafter"/>
</dbReference>
<sequence>MIPVVDPVSGLHRRGPVPSFSHIPKKYSVIIDAGSSGSRIQVFSWSDPKTLQEQTRLASNTTILSSIPHISQNPEHNLKINPGISSYAGKNIKKLWNKHLLKLVKHAEKIVPKKLQHETPIHLLATAGMRLLPLEDQKQILAESCKLLQEKTLFYLPDCESHVSIIDGETEALYGWISLNYLLGTFDSFNHETQELLPGQSSKSLPPQTPSYGFMDMGGASMQVAFSPNLTESERHMDDLYHVRLRTIEGKNQNWRVFVSSWLGFGANEAKRRFAESLLSYNSDIDNTNTLPEDPCYPRGKTHEVKINENKTATFEGQGDLSQCLSAMQPLLRKSEPCKDDPCLFNGMHVPAIDFETDRFVGVSEYWYTANDLFNLGGHYDFEVFSNHVSQYCGSTWETILKDKKHGKYPDVSDKTLESACFKASWVINILHSGFGLPFNSKNSFGLDTFTSLQPRDPNSTELDKRTINELVTPFQSVSAIEGTELTWMLGRAVLYASSQIPPIQASDPDVGFLPADLTQKHYVLGGESAGALPPISPHMDVVNILFILVLLLLAIPMLVYYFIKHRRGFNSIVNKIRVSRLSKLISTTISKFRRPNDGAYQRVLEEGNAKFDGDATSPGGLTQITTSSPSAFHISLPASAKSTSLLDLNKFYQHDKVPSRPSSRLNLRNYNGSNVDLSEAEPGLTRNSLRLFRTQSIERL</sequence>
<dbReference type="GO" id="GO:0006256">
    <property type="term" value="P:UDP catabolic process"/>
    <property type="evidence" value="ECO:0007669"/>
    <property type="project" value="TreeGrafter"/>
</dbReference>
<evidence type="ECO:0000256" key="4">
    <source>
        <dbReference type="PIRSR" id="PIRSR600407-2"/>
    </source>
</evidence>
<keyword evidence="4" id="KW-0547">Nucleotide-binding</keyword>
<dbReference type="Proteomes" id="UP000242525">
    <property type="component" value="Unassembled WGS sequence"/>
</dbReference>
<dbReference type="GO" id="GO:0005524">
    <property type="term" value="F:ATP binding"/>
    <property type="evidence" value="ECO:0007669"/>
    <property type="project" value="UniProtKB-KW"/>
</dbReference>
<gene>
    <name evidence="6" type="ORF">BN980_GECA16s01385g</name>
</gene>
<dbReference type="GO" id="GO:0005794">
    <property type="term" value="C:Golgi apparatus"/>
    <property type="evidence" value="ECO:0007669"/>
    <property type="project" value="TreeGrafter"/>
</dbReference>
<evidence type="ECO:0000256" key="3">
    <source>
        <dbReference type="PIRSR" id="PIRSR600407-1"/>
    </source>
</evidence>
<dbReference type="GO" id="GO:0046036">
    <property type="term" value="P:CTP metabolic process"/>
    <property type="evidence" value="ECO:0007669"/>
    <property type="project" value="TreeGrafter"/>
</dbReference>
<dbReference type="PANTHER" id="PTHR11782">
    <property type="entry name" value="ADENOSINE/GUANOSINE DIPHOSPHATASE"/>
    <property type="match status" value="1"/>
</dbReference>
<dbReference type="Pfam" id="PF01150">
    <property type="entry name" value="GDA1_CD39"/>
    <property type="match status" value="1"/>
</dbReference>
<dbReference type="Gene3D" id="3.30.420.150">
    <property type="entry name" value="Exopolyphosphatase. Domain 2"/>
    <property type="match status" value="1"/>
</dbReference>
<comment type="caution">
    <text evidence="6">The sequence shown here is derived from an EMBL/GenBank/DDBJ whole genome shotgun (WGS) entry which is preliminary data.</text>
</comment>
<name>A0A0J9XH62_GEOCN</name>
<evidence type="ECO:0000256" key="2">
    <source>
        <dbReference type="ARBA" id="ARBA00022801"/>
    </source>
</evidence>
<proteinExistence type="inferred from homology"/>
<dbReference type="Gene3D" id="3.30.420.40">
    <property type="match status" value="1"/>
</dbReference>
<keyword evidence="2" id="KW-0378">Hydrolase</keyword>
<keyword evidence="5" id="KW-0472">Membrane</keyword>